<reference evidence="2" key="1">
    <citation type="submission" date="2014-12" db="EMBL/GenBank/DDBJ databases">
        <title>Insight into the proteome of Arion vulgaris.</title>
        <authorList>
            <person name="Aradska J."/>
            <person name="Bulat T."/>
            <person name="Smidak R."/>
            <person name="Sarate P."/>
            <person name="Gangsoo J."/>
            <person name="Sialana F."/>
            <person name="Bilban M."/>
            <person name="Lubec G."/>
        </authorList>
    </citation>
    <scope>NUCLEOTIDE SEQUENCE</scope>
    <source>
        <tissue evidence="2">Skin</tissue>
    </source>
</reference>
<organism evidence="2">
    <name type="scientific">Arion vulgaris</name>
    <dbReference type="NCBI Taxonomy" id="1028688"/>
    <lineage>
        <taxon>Eukaryota</taxon>
        <taxon>Metazoa</taxon>
        <taxon>Spiralia</taxon>
        <taxon>Lophotrochozoa</taxon>
        <taxon>Mollusca</taxon>
        <taxon>Gastropoda</taxon>
        <taxon>Heterobranchia</taxon>
        <taxon>Euthyneura</taxon>
        <taxon>Panpulmonata</taxon>
        <taxon>Eupulmonata</taxon>
        <taxon>Stylommatophora</taxon>
        <taxon>Helicina</taxon>
        <taxon>Arionoidea</taxon>
        <taxon>Arionidae</taxon>
        <taxon>Arion</taxon>
    </lineage>
</organism>
<keyword evidence="1" id="KW-0812">Transmembrane</keyword>
<feature type="transmembrane region" description="Helical" evidence="1">
    <location>
        <begin position="6"/>
        <end position="25"/>
    </location>
</feature>
<name>A0A0B7BWR1_9EUPU</name>
<feature type="non-terminal residue" evidence="2">
    <location>
        <position position="121"/>
    </location>
</feature>
<evidence type="ECO:0000256" key="1">
    <source>
        <dbReference type="SAM" id="Phobius"/>
    </source>
</evidence>
<dbReference type="EMBL" id="HACG01049951">
    <property type="protein sequence ID" value="CEK96816.1"/>
    <property type="molecule type" value="Transcribed_RNA"/>
</dbReference>
<keyword evidence="1" id="KW-1133">Transmembrane helix</keyword>
<accession>A0A0B7BWR1</accession>
<proteinExistence type="predicted"/>
<dbReference type="AlphaFoldDB" id="A0A0B7BWR1"/>
<protein>
    <submittedName>
        <fullName evidence="2">Uncharacterized protein</fullName>
    </submittedName>
</protein>
<gene>
    <name evidence="2" type="primary">ORF213556</name>
</gene>
<keyword evidence="1" id="KW-0472">Membrane</keyword>
<evidence type="ECO:0000313" key="2">
    <source>
        <dbReference type="EMBL" id="CEK96816.1"/>
    </source>
</evidence>
<sequence length="121" mass="13578">MRDYHFPAAVTIPAALGLVGVLWLLRRKNSSNEGGRSHKTLPNEKDCTLKQNIELKPEQQIQHSDIEGITISQRKIPESLSHDQGSFDVNKSADVISQVKPVSEMLDSQHKMVVVRTHITQ</sequence>